<sequence>MGGYAGLRLAAHRVPAVNSAMNAARGQSYRGLLAATKAPTFAARQAAGRGAAAASRAAASAAAKAAPKLLARGGMMTLSRAALAPLPIVGEVALAATWLFDKDSRSLVNGLISCIGGVGFPPDGNAPPVPPRTQFLPLTRDGNRDPEIEKIDQGMTKTNGAAFNYRPDDVWPSSPTIETTPDFKNTVSEINKLGPKASGIADSIRNVANSLTSDSAGNFASALPTKLGPIADALDKYKTAVVPAVSAAVNGVTTNGNDLYQKFREINNQNRAEIANSTSGLIPFTANHVNVSKMDDTIAAAKNAAQEISKHNTAASGAISNWSVPAATTNGSQGSTVPVSSVRPAGPANTPPAGPPVQSAPLPQAPAPSENLSPGSKSPLDGLLNSLPASAPSMPAPSMPGGFPMPQIPGMPQGGPQPGVNPMADQQPLDDHKDKDKDKEDNAKDDKAKDKDGVGDHKQDDKGDHPAPGAVTTVPAGLTGAKPTPVPPPPGADRTVRIGNKDYIIDSPRMAATMRESQEAAKNGPGIPIPQALAENGYTIPPVGQPIGQQVEGGVTKAEPGAVIVSNNGADHAYYLGNGEAMNEQGQVKPVDEVINPVGPNDGIFKMPEPGTPVVDPTATPAGQGALSTSPPTVGTTDIPPAGGNDPGQPHTGLTPNQSGQPFPRAQGT</sequence>
<feature type="compositionally biased region" description="Basic and acidic residues" evidence="1">
    <location>
        <begin position="429"/>
        <end position="465"/>
    </location>
</feature>
<reference evidence="2 3" key="1">
    <citation type="submission" date="2016-10" db="EMBL/GenBank/DDBJ databases">
        <title>Evaluation of Human, Veterinary and Environmental Mycobacterium chelonae Isolates by Core Genome Phylogenomic Analysis, Targeted Gene Comparison, and Anti-microbial Susceptibility Patterns: A Tale of Mistaken Identities.</title>
        <authorList>
            <person name="Fogelson S.B."/>
            <person name="Camus A.C."/>
            <person name="Lorenz W."/>
            <person name="Vasireddy R."/>
            <person name="Vasireddy S."/>
            <person name="Smith T."/>
            <person name="Brown-Elliott B.A."/>
            <person name="Wallace R.J.Jr."/>
            <person name="Hasan N.A."/>
            <person name="Reischl U."/>
            <person name="Sanchez S."/>
        </authorList>
    </citation>
    <scope>NUCLEOTIDE SEQUENCE [LARGE SCALE GENOMIC DNA]</scope>
    <source>
        <strain evidence="2 3">15515</strain>
    </source>
</reference>
<feature type="compositionally biased region" description="Polar residues" evidence="1">
    <location>
        <begin position="652"/>
        <end position="661"/>
    </location>
</feature>
<comment type="caution">
    <text evidence="2">The sequence shown here is derived from an EMBL/GenBank/DDBJ whole genome shotgun (WGS) entry which is preliminary data.</text>
</comment>
<gene>
    <name evidence="2" type="ORF">BKG82_12885</name>
</gene>
<dbReference type="EMBL" id="MLIQ01000014">
    <property type="protein sequence ID" value="OHU57080.1"/>
    <property type="molecule type" value="Genomic_DNA"/>
</dbReference>
<dbReference type="AlphaFoldDB" id="A0A1S1LRG5"/>
<organism evidence="2 3">
    <name type="scientific">Mycobacteroides chelonae</name>
    <name type="common">Mycobacterium chelonae</name>
    <dbReference type="NCBI Taxonomy" id="1774"/>
    <lineage>
        <taxon>Bacteria</taxon>
        <taxon>Bacillati</taxon>
        <taxon>Actinomycetota</taxon>
        <taxon>Actinomycetes</taxon>
        <taxon>Mycobacteriales</taxon>
        <taxon>Mycobacteriaceae</taxon>
        <taxon>Mycobacteroides</taxon>
    </lineage>
</organism>
<dbReference type="Proteomes" id="UP000180043">
    <property type="component" value="Unassembled WGS sequence"/>
</dbReference>
<feature type="compositionally biased region" description="Polar residues" evidence="1">
    <location>
        <begin position="626"/>
        <end position="636"/>
    </location>
</feature>
<name>A0A1S1LRG5_MYCCH</name>
<feature type="compositionally biased region" description="Polar residues" evidence="1">
    <location>
        <begin position="325"/>
        <end position="339"/>
    </location>
</feature>
<feature type="region of interest" description="Disordered" evidence="1">
    <location>
        <begin position="592"/>
        <end position="669"/>
    </location>
</feature>
<feature type="compositionally biased region" description="Low complexity" evidence="1">
    <location>
        <begin position="382"/>
        <end position="393"/>
    </location>
</feature>
<proteinExistence type="predicted"/>
<feature type="region of interest" description="Disordered" evidence="1">
    <location>
        <begin position="325"/>
        <end position="496"/>
    </location>
</feature>
<feature type="compositionally biased region" description="Low complexity" evidence="1">
    <location>
        <begin position="399"/>
        <end position="411"/>
    </location>
</feature>
<protein>
    <submittedName>
        <fullName evidence="2">Uncharacterized protein</fullName>
    </submittedName>
</protein>
<evidence type="ECO:0000256" key="1">
    <source>
        <dbReference type="SAM" id="MobiDB-lite"/>
    </source>
</evidence>
<accession>A0A1S1LRG5</accession>
<evidence type="ECO:0000313" key="3">
    <source>
        <dbReference type="Proteomes" id="UP000180043"/>
    </source>
</evidence>
<evidence type="ECO:0000313" key="2">
    <source>
        <dbReference type="EMBL" id="OHU57080.1"/>
    </source>
</evidence>